<dbReference type="EMBL" id="BT134042">
    <property type="protein sequence ID" value="AFK33837.1"/>
    <property type="molecule type" value="mRNA"/>
</dbReference>
<accession>I3S0P5</accession>
<reference evidence="1" key="1">
    <citation type="submission" date="2012-05" db="EMBL/GenBank/DDBJ databases">
        <authorList>
            <person name="Krishnakumar V."/>
            <person name="Cheung F."/>
            <person name="Xiao Y."/>
            <person name="Chan A."/>
            <person name="Moskal W.A."/>
            <person name="Town C.D."/>
        </authorList>
    </citation>
    <scope>NUCLEOTIDE SEQUENCE</scope>
</reference>
<name>I3S0P5_LOTJA</name>
<protein>
    <submittedName>
        <fullName evidence="1">Uncharacterized protein</fullName>
    </submittedName>
</protein>
<dbReference type="AlphaFoldDB" id="I3S0P5"/>
<proteinExistence type="evidence at transcript level"/>
<evidence type="ECO:0000313" key="1">
    <source>
        <dbReference type="EMBL" id="AFK33837.1"/>
    </source>
</evidence>
<organism evidence="1">
    <name type="scientific">Lotus japonicus</name>
    <name type="common">Lotus corniculatus var. japonicus</name>
    <dbReference type="NCBI Taxonomy" id="34305"/>
    <lineage>
        <taxon>Eukaryota</taxon>
        <taxon>Viridiplantae</taxon>
        <taxon>Streptophyta</taxon>
        <taxon>Embryophyta</taxon>
        <taxon>Tracheophyta</taxon>
        <taxon>Spermatophyta</taxon>
        <taxon>Magnoliopsida</taxon>
        <taxon>eudicotyledons</taxon>
        <taxon>Gunneridae</taxon>
        <taxon>Pentapetalae</taxon>
        <taxon>rosids</taxon>
        <taxon>fabids</taxon>
        <taxon>Fabales</taxon>
        <taxon>Fabaceae</taxon>
        <taxon>Papilionoideae</taxon>
        <taxon>50 kb inversion clade</taxon>
        <taxon>NPAAA clade</taxon>
        <taxon>Hologalegina</taxon>
        <taxon>robinioid clade</taxon>
        <taxon>Loteae</taxon>
        <taxon>Lotus</taxon>
    </lineage>
</organism>
<sequence>MFRSSRFGNESEIRMLPFSKASVILHMQRDNFLRFFNVPKEGTEICSSLILFRLDKESSSSKLFSSEGWKP</sequence>